<comment type="caution">
    <text evidence="1">The sequence shown here is derived from an EMBL/GenBank/DDBJ whole genome shotgun (WGS) entry which is preliminary data.</text>
</comment>
<protein>
    <submittedName>
        <fullName evidence="1">Uncharacterized protein</fullName>
    </submittedName>
</protein>
<proteinExistence type="predicted"/>
<reference evidence="1 2" key="1">
    <citation type="submission" date="2018-06" db="EMBL/GenBank/DDBJ databases">
        <title>Thermoflavimicrobium daqus sp. nov., a thermophilic microbe isolated from Moutai-flavour Daqu.</title>
        <authorList>
            <person name="Wang X."/>
            <person name="Zhou H."/>
        </authorList>
    </citation>
    <scope>NUCLEOTIDE SEQUENCE [LARGE SCALE GENOMIC DNA]</scope>
    <source>
        <strain evidence="1 2">FBKL4.011</strain>
    </source>
</reference>
<keyword evidence="2" id="KW-1185">Reference proteome</keyword>
<accession>A0A364K7E6</accession>
<dbReference type="OrthoDB" id="1913609at2"/>
<dbReference type="EMBL" id="QJKK01000002">
    <property type="protein sequence ID" value="RAL26219.1"/>
    <property type="molecule type" value="Genomic_DNA"/>
</dbReference>
<evidence type="ECO:0000313" key="2">
    <source>
        <dbReference type="Proteomes" id="UP000251213"/>
    </source>
</evidence>
<name>A0A364K7E6_9BACL</name>
<gene>
    <name evidence="1" type="ORF">DL897_04265</name>
</gene>
<dbReference type="RefSeq" id="WP_113657904.1">
    <property type="nucleotide sequence ID" value="NZ_KZ845664.1"/>
</dbReference>
<dbReference type="AlphaFoldDB" id="A0A364K7E6"/>
<reference evidence="1 2" key="2">
    <citation type="submission" date="2018-06" db="EMBL/GenBank/DDBJ databases">
        <authorList>
            <person name="Zhirakovskaya E."/>
        </authorList>
    </citation>
    <scope>NUCLEOTIDE SEQUENCE [LARGE SCALE GENOMIC DNA]</scope>
    <source>
        <strain evidence="1 2">FBKL4.011</strain>
    </source>
</reference>
<evidence type="ECO:0000313" key="1">
    <source>
        <dbReference type="EMBL" id="RAL26219.1"/>
    </source>
</evidence>
<sequence>MSNWAEWEMERRIKEVLAKAKNDRDPNHTFGRPLYTAYQIAIGICRQDPSFLEMTGAAIGGEGTGDQFTLAKYIAGQLSRRIQEGEIDEIEGFFLANDFGLELEYEFKGEEIETNPTRDTVLFRLK</sequence>
<dbReference type="Proteomes" id="UP000251213">
    <property type="component" value="Unassembled WGS sequence"/>
</dbReference>
<organism evidence="1 2">
    <name type="scientific">Thermoflavimicrobium daqui</name>
    <dbReference type="NCBI Taxonomy" id="2137476"/>
    <lineage>
        <taxon>Bacteria</taxon>
        <taxon>Bacillati</taxon>
        <taxon>Bacillota</taxon>
        <taxon>Bacilli</taxon>
        <taxon>Bacillales</taxon>
        <taxon>Thermoactinomycetaceae</taxon>
        <taxon>Thermoflavimicrobium</taxon>
    </lineage>
</organism>